<dbReference type="InterPro" id="IPR041881">
    <property type="entry name" value="PqqD_sf"/>
</dbReference>
<dbReference type="Gene3D" id="1.10.10.1150">
    <property type="entry name" value="Coenzyme PQQ synthesis protein D (PqqD)"/>
    <property type="match status" value="1"/>
</dbReference>
<sequence length="90" mass="9604">MRCSLHPHVTHTETEHGAVLLNEKTGRYWQANDAGARVLRCLLDGGTAKTAAAALCPGDPTAYERALRDVQAMIDGLHEAGLLEPGLVIS</sequence>
<evidence type="ECO:0000313" key="2">
    <source>
        <dbReference type="Proteomes" id="UP001197114"/>
    </source>
</evidence>
<gene>
    <name evidence="1" type="ORF">GKQ77_17760</name>
</gene>
<organism evidence="1 2">
    <name type="scientific">Streptomyces anatolicus</name>
    <dbReference type="NCBI Taxonomy" id="2675858"/>
    <lineage>
        <taxon>Bacteria</taxon>
        <taxon>Bacillati</taxon>
        <taxon>Actinomycetota</taxon>
        <taxon>Actinomycetes</taxon>
        <taxon>Kitasatosporales</taxon>
        <taxon>Streptomycetaceae</taxon>
        <taxon>Streptomyces</taxon>
    </lineage>
</organism>
<proteinExistence type="predicted"/>
<name>A0ABS6YPP1_9ACTN</name>
<dbReference type="EMBL" id="WMBF01000184">
    <property type="protein sequence ID" value="MBW5423391.1"/>
    <property type="molecule type" value="Genomic_DNA"/>
</dbReference>
<dbReference type="RefSeq" id="WP_219689770.1">
    <property type="nucleotide sequence ID" value="NZ_WMBF01000184.1"/>
</dbReference>
<protein>
    <submittedName>
        <fullName evidence="1">Lasso peptide biosynthesis PqqD family chaperone</fullName>
    </submittedName>
</protein>
<comment type="caution">
    <text evidence="1">The sequence shown here is derived from an EMBL/GenBank/DDBJ whole genome shotgun (WGS) entry which is preliminary data.</text>
</comment>
<dbReference type="NCBIfam" id="NF033530">
    <property type="entry name" value="lasso_PqqD_Strm"/>
    <property type="match status" value="1"/>
</dbReference>
<keyword evidence="2" id="KW-1185">Reference proteome</keyword>
<dbReference type="Proteomes" id="UP001197114">
    <property type="component" value="Unassembled WGS sequence"/>
</dbReference>
<reference evidence="1 2" key="1">
    <citation type="submission" date="2019-11" db="EMBL/GenBank/DDBJ databases">
        <authorList>
            <person name="Ay H."/>
        </authorList>
    </citation>
    <scope>NUCLEOTIDE SEQUENCE [LARGE SCALE GENOMIC DNA]</scope>
    <source>
        <strain evidence="1 2">BG9H</strain>
    </source>
</reference>
<dbReference type="Pfam" id="PF05402">
    <property type="entry name" value="PqqD"/>
    <property type="match status" value="1"/>
</dbReference>
<evidence type="ECO:0000313" key="1">
    <source>
        <dbReference type="EMBL" id="MBW5423391.1"/>
    </source>
</evidence>
<accession>A0ABS6YPP1</accession>
<dbReference type="InterPro" id="IPR008792">
    <property type="entry name" value="PQQD"/>
</dbReference>